<dbReference type="SMART" id="SM00198">
    <property type="entry name" value="SCP"/>
    <property type="match status" value="1"/>
</dbReference>
<evidence type="ECO:0000313" key="2">
    <source>
        <dbReference type="EMBL" id="KIH48557.1"/>
    </source>
</evidence>
<dbReference type="SUPFAM" id="SSF55797">
    <property type="entry name" value="PR-1-like"/>
    <property type="match status" value="1"/>
</dbReference>
<proteinExistence type="predicted"/>
<feature type="non-terminal residue" evidence="2">
    <location>
        <position position="119"/>
    </location>
</feature>
<keyword evidence="3" id="KW-1185">Reference proteome</keyword>
<organism evidence="2 3">
    <name type="scientific">Ancylostoma duodenale</name>
    <dbReference type="NCBI Taxonomy" id="51022"/>
    <lineage>
        <taxon>Eukaryota</taxon>
        <taxon>Metazoa</taxon>
        <taxon>Ecdysozoa</taxon>
        <taxon>Nematoda</taxon>
        <taxon>Chromadorea</taxon>
        <taxon>Rhabditida</taxon>
        <taxon>Rhabditina</taxon>
        <taxon>Rhabditomorpha</taxon>
        <taxon>Strongyloidea</taxon>
        <taxon>Ancylostomatidae</taxon>
        <taxon>Ancylostomatinae</taxon>
        <taxon>Ancylostoma</taxon>
    </lineage>
</organism>
<dbReference type="Proteomes" id="UP000054047">
    <property type="component" value="Unassembled WGS sequence"/>
</dbReference>
<dbReference type="AlphaFoldDB" id="A0A0C2CFK0"/>
<dbReference type="Pfam" id="PF00188">
    <property type="entry name" value="CAP"/>
    <property type="match status" value="1"/>
</dbReference>
<dbReference type="CDD" id="cd05380">
    <property type="entry name" value="CAP_euk"/>
    <property type="match status" value="1"/>
</dbReference>
<evidence type="ECO:0000313" key="3">
    <source>
        <dbReference type="Proteomes" id="UP000054047"/>
    </source>
</evidence>
<name>A0A0C2CFK0_9BILA</name>
<dbReference type="InterPro" id="IPR035940">
    <property type="entry name" value="CAP_sf"/>
</dbReference>
<protein>
    <submittedName>
        <fullName evidence="2">SCP-like protein</fullName>
    </submittedName>
</protein>
<evidence type="ECO:0000259" key="1">
    <source>
        <dbReference type="SMART" id="SM00198"/>
    </source>
</evidence>
<gene>
    <name evidence="2" type="ORF">ANCDUO_21373</name>
</gene>
<dbReference type="InterPro" id="IPR014044">
    <property type="entry name" value="CAP_dom"/>
</dbReference>
<reference evidence="2 3" key="1">
    <citation type="submission" date="2013-12" db="EMBL/GenBank/DDBJ databases">
        <title>Draft genome of the parsitic nematode Ancylostoma duodenale.</title>
        <authorList>
            <person name="Mitreva M."/>
        </authorList>
    </citation>
    <scope>NUCLEOTIDE SEQUENCE [LARGE SCALE GENOMIC DNA]</scope>
    <source>
        <strain evidence="2 3">Zhejiang</strain>
    </source>
</reference>
<sequence length="119" mass="13887">MHNRYRSKLALGHVRIVNDEKYEDSYDQSLYAHRASKMRELEYDCKAELRAYKSAEKCSTTASPTRKYDENLHVIENRSEVTDVVSEAINAWSKEAFTLNQTEEGTPYHSYRNISNFAN</sequence>
<dbReference type="EMBL" id="KN758680">
    <property type="protein sequence ID" value="KIH48557.1"/>
    <property type="molecule type" value="Genomic_DNA"/>
</dbReference>
<dbReference type="Gene3D" id="3.40.33.10">
    <property type="entry name" value="CAP"/>
    <property type="match status" value="1"/>
</dbReference>
<feature type="domain" description="SCP" evidence="1">
    <location>
        <begin position="1"/>
        <end position="119"/>
    </location>
</feature>
<accession>A0A0C2CFK0</accession>